<dbReference type="OrthoDB" id="10337737at2759"/>
<proteinExistence type="predicted"/>
<protein>
    <submittedName>
        <fullName evidence="1">Uncharacterized protein</fullName>
    </submittedName>
</protein>
<reference evidence="2" key="2">
    <citation type="journal article" date="2011" name="Proc. Natl. Acad. Sci. U.S.A.">
        <title>Obligate biotrophy features unraveled by the genomic analysis of rust fungi.</title>
        <authorList>
            <person name="Duplessis S."/>
            <person name="Cuomo C.A."/>
            <person name="Lin Y.-C."/>
            <person name="Aerts A."/>
            <person name="Tisserant E."/>
            <person name="Veneault-Fourrey C."/>
            <person name="Joly D.L."/>
            <person name="Hacquard S."/>
            <person name="Amselem J."/>
            <person name="Cantarel B.L."/>
            <person name="Chiu R."/>
            <person name="Coutinho P.M."/>
            <person name="Feau N."/>
            <person name="Field M."/>
            <person name="Frey P."/>
            <person name="Gelhaye E."/>
            <person name="Goldberg J."/>
            <person name="Grabherr M.G."/>
            <person name="Kodira C.D."/>
            <person name="Kohler A."/>
            <person name="Kuees U."/>
            <person name="Lindquist E.A."/>
            <person name="Lucas S.M."/>
            <person name="Mago R."/>
            <person name="Mauceli E."/>
            <person name="Morin E."/>
            <person name="Murat C."/>
            <person name="Pangilinan J.L."/>
            <person name="Park R."/>
            <person name="Pearson M."/>
            <person name="Quesneville H."/>
            <person name="Rouhier N."/>
            <person name="Sakthikumar S."/>
            <person name="Salamov A.A."/>
            <person name="Schmutz J."/>
            <person name="Selles B."/>
            <person name="Shapiro H."/>
            <person name="Tanguay P."/>
            <person name="Tuskan G.A."/>
            <person name="Henrissat B."/>
            <person name="Van de Peer Y."/>
            <person name="Rouze P."/>
            <person name="Ellis J.G."/>
            <person name="Dodds P.N."/>
            <person name="Schein J.E."/>
            <person name="Zhong S."/>
            <person name="Hamelin R.C."/>
            <person name="Grigoriev I.V."/>
            <person name="Szabo L.J."/>
            <person name="Martin F."/>
        </authorList>
    </citation>
    <scope>NUCLEOTIDE SEQUENCE [LARGE SCALE GENOMIC DNA]</scope>
    <source>
        <strain evidence="2">CRL 75-36-700-3 / race SCCL</strain>
    </source>
</reference>
<accession>E3JXG6</accession>
<dbReference type="GeneID" id="10528762"/>
<dbReference type="Proteomes" id="UP000008783">
    <property type="component" value="Unassembled WGS sequence"/>
</dbReference>
<evidence type="ECO:0000313" key="1">
    <source>
        <dbReference type="EMBL" id="EFP76741.2"/>
    </source>
</evidence>
<evidence type="ECO:0000313" key="2">
    <source>
        <dbReference type="Proteomes" id="UP000008783"/>
    </source>
</evidence>
<dbReference type="KEGG" id="pgr:PGTG_02202"/>
<reference key="1">
    <citation type="submission" date="2007-01" db="EMBL/GenBank/DDBJ databases">
        <title>The Genome Sequence of Puccinia graminis f. sp. tritici Strain CRL 75-36-700-3.</title>
        <authorList>
            <consortium name="The Broad Institute Genome Sequencing Platform"/>
            <person name="Birren B."/>
            <person name="Lander E."/>
            <person name="Galagan J."/>
            <person name="Nusbaum C."/>
            <person name="Devon K."/>
            <person name="Cuomo C."/>
            <person name="Jaffe D."/>
            <person name="Butler J."/>
            <person name="Alvarez P."/>
            <person name="Gnerre S."/>
            <person name="Grabherr M."/>
            <person name="Mauceli E."/>
            <person name="Brockman W."/>
            <person name="Young S."/>
            <person name="LaButti K."/>
            <person name="Sykes S."/>
            <person name="DeCaprio D."/>
            <person name="Crawford M."/>
            <person name="Koehrsen M."/>
            <person name="Engels R."/>
            <person name="Montgomery P."/>
            <person name="Pearson M."/>
            <person name="Howarth C."/>
            <person name="Larson L."/>
            <person name="White J."/>
            <person name="Zeng Q."/>
            <person name="Kodira C."/>
            <person name="Yandava C."/>
            <person name="Alvarado L."/>
            <person name="O'Leary S."/>
            <person name="Szabo L."/>
            <person name="Dean R."/>
            <person name="Schein J."/>
        </authorList>
    </citation>
    <scope>NUCLEOTIDE SEQUENCE</scope>
    <source>
        <strain>CRL 75-36-700-3</strain>
    </source>
</reference>
<gene>
    <name evidence="1" type="ORF">PGTG_02202</name>
</gene>
<dbReference type="InParanoid" id="E3JXG6"/>
<sequence>MILCGYFDVACAGAATCQTLRELAAQLPSAFAAALAELKADNEAREGRAVNRHKETATQMATIKGELTSLKGQVGWVKDELTSLKEQVGLVKDELASVNTTAERIDSIKLIGSDNPGSKNPSRIML</sequence>
<dbReference type="AlphaFoldDB" id="E3JXG6"/>
<dbReference type="HOGENOM" id="CLU_1982660_0_0_1"/>
<dbReference type="EMBL" id="DS178266">
    <property type="protein sequence ID" value="EFP76741.2"/>
    <property type="molecule type" value="Genomic_DNA"/>
</dbReference>
<name>E3JXG6_PUCGT</name>
<keyword evidence="2" id="KW-1185">Reference proteome</keyword>
<dbReference type="RefSeq" id="XP_003321160.2">
    <property type="nucleotide sequence ID" value="XM_003321112.2"/>
</dbReference>
<organism evidence="1 2">
    <name type="scientific">Puccinia graminis f. sp. tritici (strain CRL 75-36-700-3 / race SCCL)</name>
    <name type="common">Black stem rust fungus</name>
    <dbReference type="NCBI Taxonomy" id="418459"/>
    <lineage>
        <taxon>Eukaryota</taxon>
        <taxon>Fungi</taxon>
        <taxon>Dikarya</taxon>
        <taxon>Basidiomycota</taxon>
        <taxon>Pucciniomycotina</taxon>
        <taxon>Pucciniomycetes</taxon>
        <taxon>Pucciniales</taxon>
        <taxon>Pucciniaceae</taxon>
        <taxon>Puccinia</taxon>
    </lineage>
</organism>
<dbReference type="VEuPathDB" id="FungiDB:PGTG_02202"/>